<sequence>MNIEQLESYNLADAVKFNDHLNPRLFGNDEHLLPEVRRHLLSIANDFREFLGVNGYELRDITISGSNAAYTYTPHSDIDLHLVVDLPQMNNEVYKELFNAKKYEYNDKHDIKISGYDVELYVQDVNQTHVSQGIYSVSNNDWVEVPRRQKHTVNDVSTRSKYEDVQQRIKQAIASDDLELMSDLKHKISDMRRAGLARNGEFGPENLAFKMLRTQGDIGRLAAALVAGRDRELSLVERRPVPVKYGFAVGEDYTKRLDWSSLDEGLSLEDKMSIFEEFYIKGNLTESIDQDKKEYFVSLFDLSTTPVKHERYIVVPLSLVNNKIMPLDQPGYMEFLARAQDSLVFKSSHGQKTYPSDIMRDLSVFHTFTFSTAADYNKFRTALVLKFNTELPAITITNEDASISPDGVNPTTKMILEKERISTQTILADFVKFCSEQLGLEKSPAIQLRRDPEWSARNKTFGRFNTETGALEVSIGNRHVMDVLRTVAHELVHQRQSELEDMPDTSGETGSKYENQANALAGVLMRDYAELHPEHFDSVTEGASGYIPTRAQARDPRFVMALTQDVRPGEVARQANKMGLQVDSKGAPALLLKEHDIANSLMLEFSKFKGQADKDVLTGTAALGAESPPEFPAGTVKVDVSDVYDWYKLGQNISNLDHVDPDTLGTGPPQTILAFGSEPEEHKYMKQLKKLGLKTHDIDPPWYHDVDEDADEDNAVMLTRLGRFHTGKDTLSDIVPERQNVKYALHPDKWEATFYSLTNKDSDKLKFFGPKKIAIAAGTLVGDMAIANQFYRAKTPELRQRYAEEYKQSLRPYPVDISQYRMPELLIPGDAEQLDELSFLGSPCTQDCSGTKAGYDYSKARGGIDTESWSQSFNNGAALAKAGK</sequence>
<reference evidence="2" key="1">
    <citation type="submission" date="2020-04" db="EMBL/GenBank/DDBJ databases">
        <authorList>
            <person name="Chiriac C."/>
            <person name="Salcher M."/>
            <person name="Ghai R."/>
            <person name="Kavagutti S V."/>
        </authorList>
    </citation>
    <scope>NUCLEOTIDE SEQUENCE</scope>
</reference>
<organism evidence="2">
    <name type="scientific">uncultured Caudovirales phage</name>
    <dbReference type="NCBI Taxonomy" id="2100421"/>
    <lineage>
        <taxon>Viruses</taxon>
        <taxon>Duplodnaviria</taxon>
        <taxon>Heunggongvirae</taxon>
        <taxon>Uroviricota</taxon>
        <taxon>Caudoviricetes</taxon>
        <taxon>Peduoviridae</taxon>
        <taxon>Maltschvirus</taxon>
        <taxon>Maltschvirus maltsch</taxon>
    </lineage>
</organism>
<evidence type="ECO:0000313" key="2">
    <source>
        <dbReference type="EMBL" id="CAB4165861.1"/>
    </source>
</evidence>
<dbReference type="SUPFAM" id="SSF81301">
    <property type="entry name" value="Nucleotidyltransferase"/>
    <property type="match status" value="1"/>
</dbReference>
<dbReference type="EMBL" id="LR797502">
    <property type="protein sequence ID" value="CAB4221417.1"/>
    <property type="molecule type" value="Genomic_DNA"/>
</dbReference>
<evidence type="ECO:0000313" key="1">
    <source>
        <dbReference type="EMBL" id="CAB4163899.1"/>
    </source>
</evidence>
<dbReference type="EMBL" id="LR796758">
    <property type="protein sequence ID" value="CAB4163899.1"/>
    <property type="molecule type" value="Genomic_DNA"/>
</dbReference>
<dbReference type="EMBL" id="LR797099">
    <property type="protein sequence ID" value="CAB4186909.1"/>
    <property type="molecule type" value="Genomic_DNA"/>
</dbReference>
<evidence type="ECO:0000313" key="4">
    <source>
        <dbReference type="EMBL" id="CAB4221417.1"/>
    </source>
</evidence>
<dbReference type="EMBL" id="LR796776">
    <property type="protein sequence ID" value="CAB4165861.1"/>
    <property type="molecule type" value="Genomic_DNA"/>
</dbReference>
<protein>
    <submittedName>
        <fullName evidence="2">Uncharacterized protein</fullName>
    </submittedName>
</protein>
<accession>A0A6J5P8X5</accession>
<gene>
    <name evidence="3" type="ORF">UFOVP1146_255</name>
    <name evidence="4" type="ORF">UFOVP1638_310</name>
    <name evidence="1" type="ORF">UFOVP812_168</name>
    <name evidence="2" type="ORF">UFOVP818_397</name>
</gene>
<name>A0A6J5P8X5_9CAUD</name>
<evidence type="ECO:0000313" key="3">
    <source>
        <dbReference type="EMBL" id="CAB4186909.1"/>
    </source>
</evidence>
<proteinExistence type="predicted"/>
<dbReference type="InterPro" id="IPR043519">
    <property type="entry name" value="NT_sf"/>
</dbReference>